<accession>A0A971M3P4</accession>
<reference evidence="2" key="2">
    <citation type="submission" date="2020-01" db="EMBL/GenBank/DDBJ databases">
        <authorList>
            <person name="Campanaro S."/>
        </authorList>
    </citation>
    <scope>NUCLEOTIDE SEQUENCE</scope>
    <source>
        <strain evidence="2">AS06rmzACSIP_7</strain>
    </source>
</reference>
<comment type="caution">
    <text evidence="2">The sequence shown here is derived from an EMBL/GenBank/DDBJ whole genome shotgun (WGS) entry which is preliminary data.</text>
</comment>
<dbReference type="PANTHER" id="PTHR30548:SF3">
    <property type="entry name" value="2-HYDROXYACYL-COA DEHYDRATASE"/>
    <property type="match status" value="1"/>
</dbReference>
<dbReference type="PANTHER" id="PTHR30548">
    <property type="entry name" value="2-HYDROXYGLUTARYL-COA DEHYDRATASE, D-COMPONENT-RELATED"/>
    <property type="match status" value="1"/>
</dbReference>
<evidence type="ECO:0000313" key="3">
    <source>
        <dbReference type="Proteomes" id="UP000777265"/>
    </source>
</evidence>
<sequence length="327" mass="37415">MKEMVGFTTTIPVEVVFAGGYVPCDLNNIFVSDDNPMQYLERAEKDGFPKSMCNWVKGIYGVVVKKGIETVITVMEGDCSNTQALAEILRYKGIRTIPFSYPFDRDRHVLEREIDKLMSAFSVSPDRLAEVDKEIEEVRSTLALLDRMTWSDRLVTGHENHLWLVRASDMLGDYRGYNVMAKRFIDGVKDRAEIGGIRIGCIGVPPIVPDLHDFIGSVGGHVVYNETQRQFALPYPSMNLVDRYLMYTYPYGIFARLEDIRREIRERRIQGIIHYVQAFCHRVIEDVILRETLGVPVISIEGDLPKALDARTKLRIEAFMELLGERE</sequence>
<reference evidence="2" key="1">
    <citation type="journal article" date="2020" name="Biotechnol. Biofuels">
        <title>New insights from the biogas microbiome by comprehensive genome-resolved metagenomics of nearly 1600 species originating from multiple anaerobic digesters.</title>
        <authorList>
            <person name="Campanaro S."/>
            <person name="Treu L."/>
            <person name="Rodriguez-R L.M."/>
            <person name="Kovalovszki A."/>
            <person name="Ziels R.M."/>
            <person name="Maus I."/>
            <person name="Zhu X."/>
            <person name="Kougias P.G."/>
            <person name="Basile A."/>
            <person name="Luo G."/>
            <person name="Schluter A."/>
            <person name="Konstantinidis K.T."/>
            <person name="Angelidaki I."/>
        </authorList>
    </citation>
    <scope>NUCLEOTIDE SEQUENCE</scope>
    <source>
        <strain evidence="2">AS06rmzACSIP_7</strain>
    </source>
</reference>
<dbReference type="EMBL" id="JAAYEE010000107">
    <property type="protein sequence ID" value="NLW35129.1"/>
    <property type="molecule type" value="Genomic_DNA"/>
</dbReference>
<protein>
    <submittedName>
        <fullName evidence="2">2-hydroxyacyl-CoA dehydratase</fullName>
    </submittedName>
</protein>
<dbReference type="Gene3D" id="3.40.50.11900">
    <property type="match status" value="1"/>
</dbReference>
<evidence type="ECO:0000256" key="1">
    <source>
        <dbReference type="ARBA" id="ARBA00005806"/>
    </source>
</evidence>
<proteinExistence type="inferred from homology"/>
<gene>
    <name evidence="2" type="ORF">GXY80_06550</name>
</gene>
<evidence type="ECO:0000313" key="2">
    <source>
        <dbReference type="EMBL" id="NLW35129.1"/>
    </source>
</evidence>
<comment type="similarity">
    <text evidence="1">Belongs to the FldB/FldC dehydratase alpha/beta subunit family.</text>
</comment>
<dbReference type="AlphaFoldDB" id="A0A971M3P4"/>
<dbReference type="Gene3D" id="3.40.50.11890">
    <property type="match status" value="1"/>
</dbReference>
<dbReference type="Proteomes" id="UP000777265">
    <property type="component" value="Unassembled WGS sequence"/>
</dbReference>
<name>A0A971M3P4_9BACT</name>
<dbReference type="InterPro" id="IPR010327">
    <property type="entry name" value="FldB/FldC_alpha/beta"/>
</dbReference>
<organism evidence="2 3">
    <name type="scientific">Syntrophorhabdus aromaticivorans</name>
    <dbReference type="NCBI Taxonomy" id="328301"/>
    <lineage>
        <taxon>Bacteria</taxon>
        <taxon>Pseudomonadati</taxon>
        <taxon>Thermodesulfobacteriota</taxon>
        <taxon>Syntrophorhabdia</taxon>
        <taxon>Syntrophorhabdales</taxon>
        <taxon>Syntrophorhabdaceae</taxon>
        <taxon>Syntrophorhabdus</taxon>
    </lineage>
</organism>
<dbReference type="Pfam" id="PF06050">
    <property type="entry name" value="HGD-D"/>
    <property type="match status" value="1"/>
</dbReference>